<dbReference type="PANTHER" id="PTHR33303">
    <property type="entry name" value="CYTOPLASMIC PROTEIN-RELATED"/>
    <property type="match status" value="1"/>
</dbReference>
<keyword evidence="3" id="KW-1185">Reference proteome</keyword>
<dbReference type="InterPro" id="IPR036291">
    <property type="entry name" value="NAD(P)-bd_dom_sf"/>
</dbReference>
<gene>
    <name evidence="2" type="ORF">AMYX_42110</name>
</gene>
<protein>
    <submittedName>
        <fullName evidence="2">CoA-binding protein</fullName>
    </submittedName>
</protein>
<dbReference type="Pfam" id="PF13380">
    <property type="entry name" value="CoA_binding_2"/>
    <property type="match status" value="1"/>
</dbReference>
<comment type="caution">
    <text evidence="2">The sequence shown here is derived from an EMBL/GenBank/DDBJ whole genome shotgun (WGS) entry which is preliminary data.</text>
</comment>
<evidence type="ECO:0000313" key="3">
    <source>
        <dbReference type="Proteomes" id="UP000503640"/>
    </source>
</evidence>
<dbReference type="RefSeq" id="WP_176068999.1">
    <property type="nucleotide sequence ID" value="NZ_BJTG01000015.1"/>
</dbReference>
<dbReference type="SUPFAM" id="SSF51735">
    <property type="entry name" value="NAD(P)-binding Rossmann-fold domains"/>
    <property type="match status" value="1"/>
</dbReference>
<organism evidence="2 3">
    <name type="scientific">Anaeromyxobacter diazotrophicus</name>
    <dbReference type="NCBI Taxonomy" id="2590199"/>
    <lineage>
        <taxon>Bacteria</taxon>
        <taxon>Pseudomonadati</taxon>
        <taxon>Myxococcota</taxon>
        <taxon>Myxococcia</taxon>
        <taxon>Myxococcales</taxon>
        <taxon>Cystobacterineae</taxon>
        <taxon>Anaeromyxobacteraceae</taxon>
        <taxon>Anaeromyxobacter</taxon>
    </lineage>
</organism>
<dbReference type="PANTHER" id="PTHR33303:SF2">
    <property type="entry name" value="COA-BINDING DOMAIN-CONTAINING PROTEIN"/>
    <property type="match status" value="1"/>
</dbReference>
<sequence length="149" mass="16918">MDYRQNLVVEEERVAELIRSSRRVAVLGIKTEAQAGQPAFYVAEHLARAGVEVIPVPVYYPEVKEILGRPVHRRLADLPPPVDIVDVFRRPADIPQHLPDLLALRPRAVWFQLGIRHDEAARTLAEAGLLVVQDRCLMVDWQRYGAGQR</sequence>
<dbReference type="SMART" id="SM00881">
    <property type="entry name" value="CoA_binding"/>
    <property type="match status" value="1"/>
</dbReference>
<dbReference type="Proteomes" id="UP000503640">
    <property type="component" value="Unassembled WGS sequence"/>
</dbReference>
<dbReference type="InterPro" id="IPR003781">
    <property type="entry name" value="CoA-bd"/>
</dbReference>
<evidence type="ECO:0000313" key="2">
    <source>
        <dbReference type="EMBL" id="GEJ59470.1"/>
    </source>
</evidence>
<proteinExistence type="predicted"/>
<feature type="domain" description="CoA-binding" evidence="1">
    <location>
        <begin position="17"/>
        <end position="115"/>
    </location>
</feature>
<dbReference type="Gene3D" id="3.40.50.720">
    <property type="entry name" value="NAD(P)-binding Rossmann-like Domain"/>
    <property type="match status" value="1"/>
</dbReference>
<dbReference type="AlphaFoldDB" id="A0A7I9VTJ2"/>
<accession>A0A7I9VTJ2</accession>
<evidence type="ECO:0000259" key="1">
    <source>
        <dbReference type="SMART" id="SM00881"/>
    </source>
</evidence>
<name>A0A7I9VTJ2_9BACT</name>
<reference evidence="3" key="1">
    <citation type="journal article" date="2020" name="Appl. Environ. Microbiol.">
        <title>Diazotrophic Anaeromyxobacter Isolates from Soils.</title>
        <authorList>
            <person name="Masuda Y."/>
            <person name="Yamanaka H."/>
            <person name="Xu Z.X."/>
            <person name="Shiratori Y."/>
            <person name="Aono T."/>
            <person name="Amachi S."/>
            <person name="Senoo K."/>
            <person name="Itoh H."/>
        </authorList>
    </citation>
    <scope>NUCLEOTIDE SEQUENCE [LARGE SCALE GENOMIC DNA]</scope>
    <source>
        <strain evidence="3">R267</strain>
    </source>
</reference>
<dbReference type="EMBL" id="BJTG01000015">
    <property type="protein sequence ID" value="GEJ59470.1"/>
    <property type="molecule type" value="Genomic_DNA"/>
</dbReference>